<protein>
    <submittedName>
        <fullName evidence="1">Uncharacterized protein</fullName>
    </submittedName>
</protein>
<gene>
    <name evidence="1" type="ORF">AK812_SmicGene44906</name>
</gene>
<accession>A0A1Q9BXB4</accession>
<dbReference type="EMBL" id="LSRX01002587">
    <property type="protein sequence ID" value="OLP75321.1"/>
    <property type="molecule type" value="Genomic_DNA"/>
</dbReference>
<organism evidence="1 2">
    <name type="scientific">Symbiodinium microadriaticum</name>
    <name type="common">Dinoflagellate</name>
    <name type="synonym">Zooxanthella microadriatica</name>
    <dbReference type="NCBI Taxonomy" id="2951"/>
    <lineage>
        <taxon>Eukaryota</taxon>
        <taxon>Sar</taxon>
        <taxon>Alveolata</taxon>
        <taxon>Dinophyceae</taxon>
        <taxon>Suessiales</taxon>
        <taxon>Symbiodiniaceae</taxon>
        <taxon>Symbiodinium</taxon>
    </lineage>
</organism>
<feature type="non-terminal residue" evidence="1">
    <location>
        <position position="1"/>
    </location>
</feature>
<keyword evidence="2" id="KW-1185">Reference proteome</keyword>
<proteinExistence type="predicted"/>
<name>A0A1Q9BXB4_SYMMI</name>
<evidence type="ECO:0000313" key="1">
    <source>
        <dbReference type="EMBL" id="OLP75321.1"/>
    </source>
</evidence>
<sequence length="57" mass="6623">IVPIVSIVVPFRAYLRGTFRNASAMTHRNARFRVWEERHDAKDSVNSACRKHEQLGK</sequence>
<dbReference type="Proteomes" id="UP000186817">
    <property type="component" value="Unassembled WGS sequence"/>
</dbReference>
<reference evidence="1 2" key="1">
    <citation type="submission" date="2016-02" db="EMBL/GenBank/DDBJ databases">
        <title>Genome analysis of coral dinoflagellate symbionts highlights evolutionary adaptations to a symbiotic lifestyle.</title>
        <authorList>
            <person name="Aranda M."/>
            <person name="Li Y."/>
            <person name="Liew Y.J."/>
            <person name="Baumgarten S."/>
            <person name="Simakov O."/>
            <person name="Wilson M."/>
            <person name="Piel J."/>
            <person name="Ashoor H."/>
            <person name="Bougouffa S."/>
            <person name="Bajic V.B."/>
            <person name="Ryu T."/>
            <person name="Ravasi T."/>
            <person name="Bayer T."/>
            <person name="Micklem G."/>
            <person name="Kim H."/>
            <person name="Bhak J."/>
            <person name="Lajeunesse T.C."/>
            <person name="Voolstra C.R."/>
        </authorList>
    </citation>
    <scope>NUCLEOTIDE SEQUENCE [LARGE SCALE GENOMIC DNA]</scope>
    <source>
        <strain evidence="1 2">CCMP2467</strain>
    </source>
</reference>
<comment type="caution">
    <text evidence="1">The sequence shown here is derived from an EMBL/GenBank/DDBJ whole genome shotgun (WGS) entry which is preliminary data.</text>
</comment>
<evidence type="ECO:0000313" key="2">
    <source>
        <dbReference type="Proteomes" id="UP000186817"/>
    </source>
</evidence>
<dbReference type="AlphaFoldDB" id="A0A1Q9BXB4"/>
<dbReference type="OrthoDB" id="10529907at2759"/>